<sequence length="617" mass="68296">MKYDFGGYATRNDLTCSDGRVIKKDAFKAQNGQTVPLVWNHNHDDVNDVLGLAHLENRKDGVYAYCEFNDTDNGRTAKELVQHGDVKSLSIFANQLMQKGSDVIHGLIREVSLVLAGANPGAFIDDVIAHGEDGSGIIACYDEGVTVFMHSDDKTDDEEKTKNSEDKKKEKSEDDETVEDVFDSLTEKQKTAVYAVIGTIMEDNENNDDSDDNEGGNDKMAMKHNVFENGAQAQDNTLSHADQVAILETAKMRTVGTFKNALQMYAEENALQHDATSSGVATGDLSKLFPEYAEVRPGAPELITNDQGWISTVISKVHKSPMSRIRTTQADIRNIDTLKAHGYQKGKQKKLAGNFNLVRRTTDPQTIYARNALNRDDIVDITDFDYVAYLYSIDRMNLNEELAKAIMIGDGRDDGAEDKIFPEHIRPIWLDDDLYTIHTDLDITTMKAELQGTNTGANFGDNYVYAEAMVQTLLYARENYKGTGTPDLYCTPHMANVMLLARDLNGRRIYSSKAELATALNVGSINTAEQFANKTRKTSDGKTKKLIALVVNLQDYSLGATKGGEITHFTQFDIDFNQEKSLLETRCSGALTRVYSAIAIEEDVTDTKGQQTGDLAG</sequence>
<feature type="compositionally biased region" description="Acidic residues" evidence="4">
    <location>
        <begin position="202"/>
        <end position="215"/>
    </location>
</feature>
<keyword evidence="2 6" id="KW-0645">Protease</keyword>
<dbReference type="GO" id="GO:0008233">
    <property type="term" value="F:peptidase activity"/>
    <property type="evidence" value="ECO:0007669"/>
    <property type="project" value="UniProtKB-KW"/>
</dbReference>
<evidence type="ECO:0000256" key="2">
    <source>
        <dbReference type="ARBA" id="ARBA00022670"/>
    </source>
</evidence>
<feature type="region of interest" description="Disordered" evidence="4">
    <location>
        <begin position="201"/>
        <end position="220"/>
    </location>
</feature>
<keyword evidence="3" id="KW-0378">Hydrolase</keyword>
<dbReference type="InterPro" id="IPR054613">
    <property type="entry name" value="Peptidase_S78_dom"/>
</dbReference>
<dbReference type="RefSeq" id="WP_118326521.1">
    <property type="nucleotide sequence ID" value="NZ_QSAZ01000004.1"/>
</dbReference>
<organism evidence="6 7">
    <name type="scientific">Agathobacter rectalis</name>
    <dbReference type="NCBI Taxonomy" id="39491"/>
    <lineage>
        <taxon>Bacteria</taxon>
        <taxon>Bacillati</taxon>
        <taxon>Bacillota</taxon>
        <taxon>Clostridia</taxon>
        <taxon>Lachnospirales</taxon>
        <taxon>Lachnospiraceae</taxon>
        <taxon>Agathobacter</taxon>
    </lineage>
</organism>
<dbReference type="GO" id="GO:0006508">
    <property type="term" value="P:proteolysis"/>
    <property type="evidence" value="ECO:0007669"/>
    <property type="project" value="UniProtKB-KW"/>
</dbReference>
<protein>
    <submittedName>
        <fullName evidence="6">Caudovirus prohead protease</fullName>
    </submittedName>
</protein>
<keyword evidence="1" id="KW-1188">Viral release from host cell</keyword>
<comment type="caution">
    <text evidence="6">The sequence shown here is derived from an EMBL/GenBank/DDBJ whole genome shotgun (WGS) entry which is preliminary data.</text>
</comment>
<reference evidence="6 7" key="1">
    <citation type="submission" date="2018-08" db="EMBL/GenBank/DDBJ databases">
        <title>A genome reference for cultivated species of the human gut microbiota.</title>
        <authorList>
            <person name="Zou Y."/>
            <person name="Xue W."/>
            <person name="Luo G."/>
        </authorList>
    </citation>
    <scope>NUCLEOTIDE SEQUENCE [LARGE SCALE GENOMIC DNA]</scope>
    <source>
        <strain evidence="6 7">AF06-19</strain>
    </source>
</reference>
<proteinExistence type="predicted"/>
<evidence type="ECO:0000256" key="4">
    <source>
        <dbReference type="SAM" id="MobiDB-lite"/>
    </source>
</evidence>
<feature type="compositionally biased region" description="Basic and acidic residues" evidence="4">
    <location>
        <begin position="151"/>
        <end position="172"/>
    </location>
</feature>
<dbReference type="AlphaFoldDB" id="A0A413DNB7"/>
<dbReference type="EMBL" id="QSAZ01000004">
    <property type="protein sequence ID" value="RGW88012.1"/>
    <property type="molecule type" value="Genomic_DNA"/>
</dbReference>
<evidence type="ECO:0000256" key="1">
    <source>
        <dbReference type="ARBA" id="ARBA00022612"/>
    </source>
</evidence>
<accession>A0A413DNB7</accession>
<evidence type="ECO:0000313" key="6">
    <source>
        <dbReference type="EMBL" id="RGW88012.1"/>
    </source>
</evidence>
<gene>
    <name evidence="6" type="ORF">DWV45_05250</name>
</gene>
<evidence type="ECO:0000313" key="7">
    <source>
        <dbReference type="Proteomes" id="UP000283683"/>
    </source>
</evidence>
<dbReference type="Pfam" id="PF04586">
    <property type="entry name" value="Peptidase_S78"/>
    <property type="match status" value="1"/>
</dbReference>
<name>A0A413DNB7_9FIRM</name>
<feature type="domain" description="Prohead serine protease" evidence="5">
    <location>
        <begin position="7"/>
        <end position="124"/>
    </location>
</feature>
<evidence type="ECO:0000256" key="3">
    <source>
        <dbReference type="ARBA" id="ARBA00022801"/>
    </source>
</evidence>
<feature type="region of interest" description="Disordered" evidence="4">
    <location>
        <begin position="151"/>
        <end position="180"/>
    </location>
</feature>
<evidence type="ECO:0000259" key="5">
    <source>
        <dbReference type="Pfam" id="PF04586"/>
    </source>
</evidence>
<dbReference type="Proteomes" id="UP000283683">
    <property type="component" value="Unassembled WGS sequence"/>
</dbReference>